<dbReference type="Proteomes" id="UP001157186">
    <property type="component" value="Unassembled WGS sequence"/>
</dbReference>
<keyword evidence="2" id="KW-0418">Kinase</keyword>
<dbReference type="Pfam" id="PF00480">
    <property type="entry name" value="ROK"/>
    <property type="match status" value="1"/>
</dbReference>
<name>A0ABQ6GS66_9GAMM</name>
<accession>A0ABQ6GS66</accession>
<keyword evidence="3" id="KW-1185">Reference proteome</keyword>
<dbReference type="GO" id="GO:0016301">
    <property type="term" value="F:kinase activity"/>
    <property type="evidence" value="ECO:0007669"/>
    <property type="project" value="UniProtKB-KW"/>
</dbReference>
<sequence length="286" mass="31069">MNTRSIIVLDIGGTKINFGRFQGGMIQQNQILPFPAHASAEEIFAFIIHCIDLVKLDDTEAIAIGVPCIVDIEQGIVFNAVNIPAWQQYPLKSLLQAHYQLPVYINNDVNCFVAGESAYGTAKHYQNVAGICLGTGFGCGLFVNQQLYAGQNCCAGEVGGIRYLDATIDDYCSGQYFIDHYQVSGAELAQRADAGDVRALAAFEQFAGHLANAISHLLLVIDPQVIVIGGSVANSYHLFIDALWRELANFPYPVVIENLTICQSELADAALLGAASLYLHHHSEIH</sequence>
<dbReference type="SUPFAM" id="SSF53067">
    <property type="entry name" value="Actin-like ATPase domain"/>
    <property type="match status" value="1"/>
</dbReference>
<dbReference type="PANTHER" id="PTHR18964">
    <property type="entry name" value="ROK (REPRESSOR, ORF, KINASE) FAMILY"/>
    <property type="match status" value="1"/>
</dbReference>
<dbReference type="PANTHER" id="PTHR18964:SF149">
    <property type="entry name" value="BIFUNCTIONAL UDP-N-ACETYLGLUCOSAMINE 2-EPIMERASE_N-ACETYLMANNOSAMINE KINASE"/>
    <property type="match status" value="1"/>
</dbReference>
<organism evidence="2 3">
    <name type="scientific">Thalassotalea insulae</name>
    <dbReference type="NCBI Taxonomy" id="2056778"/>
    <lineage>
        <taxon>Bacteria</taxon>
        <taxon>Pseudomonadati</taxon>
        <taxon>Pseudomonadota</taxon>
        <taxon>Gammaproteobacteria</taxon>
        <taxon>Alteromonadales</taxon>
        <taxon>Colwelliaceae</taxon>
        <taxon>Thalassotalea</taxon>
    </lineage>
</organism>
<comment type="similarity">
    <text evidence="1">Belongs to the ROK (NagC/XylR) family.</text>
</comment>
<dbReference type="InterPro" id="IPR043129">
    <property type="entry name" value="ATPase_NBD"/>
</dbReference>
<evidence type="ECO:0000256" key="1">
    <source>
        <dbReference type="ARBA" id="ARBA00006479"/>
    </source>
</evidence>
<gene>
    <name evidence="2" type="ORF">tinsulaeT_21380</name>
</gene>
<dbReference type="RefSeq" id="WP_284244669.1">
    <property type="nucleotide sequence ID" value="NZ_BSST01000001.1"/>
</dbReference>
<keyword evidence="2" id="KW-0808">Transferase</keyword>
<proteinExistence type="inferred from homology"/>
<comment type="caution">
    <text evidence="2">The sequence shown here is derived from an EMBL/GenBank/DDBJ whole genome shotgun (WGS) entry which is preliminary data.</text>
</comment>
<protein>
    <submittedName>
        <fullName evidence="2">Sugar kinase</fullName>
    </submittedName>
</protein>
<reference evidence="2 3" key="1">
    <citation type="submission" date="2023-03" db="EMBL/GenBank/DDBJ databases">
        <title>Draft genome sequence of Thalassotalea insulae KCTC 62186T.</title>
        <authorList>
            <person name="Sawabe T."/>
        </authorList>
    </citation>
    <scope>NUCLEOTIDE SEQUENCE [LARGE SCALE GENOMIC DNA]</scope>
    <source>
        <strain evidence="2 3">KCTC 62186</strain>
    </source>
</reference>
<dbReference type="EMBL" id="BSST01000001">
    <property type="protein sequence ID" value="GLX78798.1"/>
    <property type="molecule type" value="Genomic_DNA"/>
</dbReference>
<dbReference type="InterPro" id="IPR000600">
    <property type="entry name" value="ROK"/>
</dbReference>
<dbReference type="Gene3D" id="3.30.420.40">
    <property type="match status" value="2"/>
</dbReference>
<evidence type="ECO:0000313" key="3">
    <source>
        <dbReference type="Proteomes" id="UP001157186"/>
    </source>
</evidence>
<evidence type="ECO:0000313" key="2">
    <source>
        <dbReference type="EMBL" id="GLX78798.1"/>
    </source>
</evidence>